<dbReference type="WBParaSite" id="Hba_02272">
    <property type="protein sequence ID" value="Hba_02272"/>
    <property type="gene ID" value="Hba_02272"/>
</dbReference>
<organism evidence="1 2">
    <name type="scientific">Heterorhabditis bacteriophora</name>
    <name type="common">Entomopathogenic nematode worm</name>
    <dbReference type="NCBI Taxonomy" id="37862"/>
    <lineage>
        <taxon>Eukaryota</taxon>
        <taxon>Metazoa</taxon>
        <taxon>Ecdysozoa</taxon>
        <taxon>Nematoda</taxon>
        <taxon>Chromadorea</taxon>
        <taxon>Rhabditida</taxon>
        <taxon>Rhabditina</taxon>
        <taxon>Rhabditomorpha</taxon>
        <taxon>Strongyloidea</taxon>
        <taxon>Heterorhabditidae</taxon>
        <taxon>Heterorhabditis</taxon>
    </lineage>
</organism>
<accession>A0A1I7WC62</accession>
<evidence type="ECO:0000313" key="1">
    <source>
        <dbReference type="Proteomes" id="UP000095283"/>
    </source>
</evidence>
<dbReference type="AlphaFoldDB" id="A0A1I7WC62"/>
<reference evidence="2" key="1">
    <citation type="submission" date="2016-11" db="UniProtKB">
        <authorList>
            <consortium name="WormBaseParasite"/>
        </authorList>
    </citation>
    <scope>IDENTIFICATION</scope>
</reference>
<sequence length="20" mass="2456">MNAVRPLIYVVRRKLPKRVF</sequence>
<protein>
    <submittedName>
        <fullName evidence="2">Integrase</fullName>
    </submittedName>
</protein>
<keyword evidence="1" id="KW-1185">Reference proteome</keyword>
<proteinExistence type="predicted"/>
<name>A0A1I7WC62_HETBA</name>
<dbReference type="Proteomes" id="UP000095283">
    <property type="component" value="Unplaced"/>
</dbReference>
<evidence type="ECO:0000313" key="2">
    <source>
        <dbReference type="WBParaSite" id="Hba_02272"/>
    </source>
</evidence>